<dbReference type="AlphaFoldDB" id="A0A8H6XUI2"/>
<accession>A0A8H6XUI2</accession>
<evidence type="ECO:0000256" key="2">
    <source>
        <dbReference type="ARBA" id="ARBA00022737"/>
    </source>
</evidence>
<dbReference type="GO" id="GO:0080008">
    <property type="term" value="C:Cul4-RING E3 ubiquitin ligase complex"/>
    <property type="evidence" value="ECO:0007669"/>
    <property type="project" value="TreeGrafter"/>
</dbReference>
<dbReference type="Gene3D" id="2.130.10.10">
    <property type="entry name" value="YVTN repeat-like/Quinoprotein amine dehydrogenase"/>
    <property type="match status" value="1"/>
</dbReference>
<dbReference type="EMBL" id="JACAZH010000017">
    <property type="protein sequence ID" value="KAF7348378.1"/>
    <property type="molecule type" value="Genomic_DNA"/>
</dbReference>
<evidence type="ECO:0008006" key="6">
    <source>
        <dbReference type="Google" id="ProtNLM"/>
    </source>
</evidence>
<proteinExistence type="predicted"/>
<reference evidence="4" key="1">
    <citation type="submission" date="2020-05" db="EMBL/GenBank/DDBJ databases">
        <title>Mycena genomes resolve the evolution of fungal bioluminescence.</title>
        <authorList>
            <person name="Tsai I.J."/>
        </authorList>
    </citation>
    <scope>NUCLEOTIDE SEQUENCE</scope>
    <source>
        <strain evidence="4">160909Yilan</strain>
    </source>
</reference>
<feature type="region of interest" description="Disordered" evidence="3">
    <location>
        <begin position="20"/>
        <end position="54"/>
    </location>
</feature>
<gene>
    <name evidence="4" type="ORF">MSAN_01791800</name>
</gene>
<evidence type="ECO:0000313" key="4">
    <source>
        <dbReference type="EMBL" id="KAF7348378.1"/>
    </source>
</evidence>
<evidence type="ECO:0000256" key="1">
    <source>
        <dbReference type="ARBA" id="ARBA00022574"/>
    </source>
</evidence>
<name>A0A8H6XUI2_9AGAR</name>
<feature type="compositionally biased region" description="Low complexity" evidence="3">
    <location>
        <begin position="24"/>
        <end position="37"/>
    </location>
</feature>
<dbReference type="Proteomes" id="UP000623467">
    <property type="component" value="Unassembled WGS sequence"/>
</dbReference>
<keyword evidence="5" id="KW-1185">Reference proteome</keyword>
<dbReference type="InterPro" id="IPR052254">
    <property type="entry name" value="CUL4-DDB1_E3_ligase_receptor"/>
</dbReference>
<comment type="caution">
    <text evidence="4">The sequence shown here is derived from an EMBL/GenBank/DDBJ whole genome shotgun (WGS) entry which is preliminary data.</text>
</comment>
<evidence type="ECO:0000313" key="5">
    <source>
        <dbReference type="Proteomes" id="UP000623467"/>
    </source>
</evidence>
<dbReference type="OrthoDB" id="128867at2759"/>
<keyword evidence="1" id="KW-0853">WD repeat</keyword>
<keyword evidence="2" id="KW-0677">Repeat</keyword>
<protein>
    <recommendedName>
        <fullName evidence="6">WD40 repeat-like protein</fullName>
    </recommendedName>
</protein>
<dbReference type="InterPro" id="IPR015943">
    <property type="entry name" value="WD40/YVTN_repeat-like_dom_sf"/>
</dbReference>
<evidence type="ECO:0000256" key="3">
    <source>
        <dbReference type="SAM" id="MobiDB-lite"/>
    </source>
</evidence>
<organism evidence="4 5">
    <name type="scientific">Mycena sanguinolenta</name>
    <dbReference type="NCBI Taxonomy" id="230812"/>
    <lineage>
        <taxon>Eukaryota</taxon>
        <taxon>Fungi</taxon>
        <taxon>Dikarya</taxon>
        <taxon>Basidiomycota</taxon>
        <taxon>Agaricomycotina</taxon>
        <taxon>Agaricomycetes</taxon>
        <taxon>Agaricomycetidae</taxon>
        <taxon>Agaricales</taxon>
        <taxon>Marasmiineae</taxon>
        <taxon>Mycenaceae</taxon>
        <taxon>Mycena</taxon>
    </lineage>
</organism>
<sequence length="437" mass="47231">MPPRELPGFYFDAERNRYFPLTSRPPSSSGNNSPSVNLKPKVQDSKQFQPPRRRHALWTCPARETTSAGRTRETSAVRHLRLASTSRGCSESVRWPFVGGGQRICAFKTTSTRQFLGDAHGWLYSRVASLSSDLDSCDDMDRWTAWTPELSLAPHSEISALCTTSTRCVAVCFDVSTKICVQDAEVPDRTQLLHLPTVRDVRAASLQGRALVLGAADKAVLITDLDASNNAVRMLPTRSDVFTVAHQENLIYAGTRAGTVLRFDTRVNNSKGAQVLFESGGVAGRSSAVFAQPIHGGEQLVLGYMDGRLGTYDLRFARPAAQPVVTYAGHPSSLSCSGRLGLALDPSERFLFAAGADHRLRAWALNSGAPVVPPTGSGSPPPSPLPDNGDALHKINPFATLFTTPFVSLQVVDADDGPGQVLWACGGSEVWCWRLGL</sequence>
<dbReference type="PANTHER" id="PTHR44472">
    <property type="entry name" value="DDB1- AND CUL4-ASSOCIATED FACTOR 4-RELATED"/>
    <property type="match status" value="1"/>
</dbReference>
<dbReference type="PANTHER" id="PTHR44472:SF1">
    <property type="entry name" value="DDB1 AND CUL4 ASSOCIATED FACTOR 4"/>
    <property type="match status" value="1"/>
</dbReference>
<dbReference type="SUPFAM" id="SSF101908">
    <property type="entry name" value="Putative isomerase YbhE"/>
    <property type="match status" value="1"/>
</dbReference>